<accession>A0A2G3DS15</accession>
<feature type="domain" description="TraG P-loop" evidence="2">
    <location>
        <begin position="446"/>
        <end position="777"/>
    </location>
</feature>
<proteinExistence type="predicted"/>
<dbReference type="Gene3D" id="1.10.8.730">
    <property type="match status" value="1"/>
</dbReference>
<dbReference type="Gene3D" id="3.40.50.300">
    <property type="entry name" value="P-loop containing nucleotide triphosphate hydrolases"/>
    <property type="match status" value="1"/>
</dbReference>
<sequence length="837" mass="94246">MRFLGGNMAVIKTKYEQTKMYDTPVCAEVNSVQDIFSVEAIEESGIFTLPGGKYSKTYMLSDINFAGVTDEEQKSIIVSFSKVLKGIPCRFSYSIANEHVDEKSFHEKVLYKKRGDADDRLRDSYNQVIREKLSDAKQGLYQTIYLTLTISADGVKDAKATFMSIEGAIRSAFIGLGLNGMQGSSMKSLSIDERMQLIYNFMHTGLESGYRFSFQKAVSMGQDFINILSPAAIEFDNESFVLNGSYGKVMYIEDYPKALESDIITSLSKINCTSYVTVNNELLDISGFKQEISRKYMAVGMKIEGEKQRNRNNNDYLADASQKLLNEKEKLDQFMKELDSLDDHYFNTTILVLFLADSKEELVQIEDKLKNIASLKSLTLKSCFAMQKEALNSALIYGIQEFKRVVNLSSSCLAMFMPFKTQELNDENGVYYGINQLSQNAIFADKKKLKNHNGMILGQSGSGKSVFSKSEMISVYLNNPTDQILIVDPQSEYGPVVMRMHGTVICFDSKKEFYLNPMDVDFDGVDYAGLREIISEKADFILTLISSLLKRDMEAEEQGVVDRVIDKVYSANYSMRKRLNGETENASEYEVPEFMKEEITEVSLSEDLSKEEQVRAYSPTLQDVYQGLLDEGTDLADHLAAAMEIFVNGSLNLFNHRTNVDLSNRLIAFDIAGLKDNLRITSMLIMMETLRGKIKVNAKVGRWTHLYIDEFHELLAVDQVANFILKLWKEIRKMSGILNGITQNMSDLLNDENAGKLSAILSNTEYFALLSQSSVDKKKLMEFLPSISPAMFNFVDNAESGTGLLKMGSVTVPFDMRMSKESEIYEIVNTDGGGYGV</sequence>
<name>A0A2G3DS15_9FIRM</name>
<evidence type="ECO:0000313" key="3">
    <source>
        <dbReference type="EMBL" id="PHU33832.1"/>
    </source>
</evidence>
<dbReference type="PANTHER" id="PTHR30121:SF6">
    <property type="entry name" value="SLR6007 PROTEIN"/>
    <property type="match status" value="1"/>
</dbReference>
<evidence type="ECO:0000256" key="1">
    <source>
        <dbReference type="SAM" id="Coils"/>
    </source>
</evidence>
<dbReference type="AlphaFoldDB" id="A0A2G3DS15"/>
<reference evidence="3 4" key="1">
    <citation type="submission" date="2017-10" db="EMBL/GenBank/DDBJ databases">
        <title>Resolving the taxonomy of Roseburia spp., Eubacterium rectale and Agathobacter spp. through phylogenomic analysis.</title>
        <authorList>
            <person name="Sheridan P.O."/>
            <person name="Walker A.W."/>
            <person name="Duncan S.H."/>
            <person name="Scott K.P."/>
            <person name="Toole P.W.O."/>
            <person name="Luis P."/>
            <person name="Flint H.J."/>
        </authorList>
    </citation>
    <scope>NUCLEOTIDE SEQUENCE [LARGE SCALE GENOMIC DNA]</scope>
    <source>
        <strain evidence="3 4">JK626</strain>
    </source>
</reference>
<keyword evidence="1" id="KW-0175">Coiled coil</keyword>
<dbReference type="SUPFAM" id="SSF52540">
    <property type="entry name" value="P-loop containing nucleoside triphosphate hydrolases"/>
    <property type="match status" value="1"/>
</dbReference>
<dbReference type="Proteomes" id="UP000225889">
    <property type="component" value="Unassembled WGS sequence"/>
</dbReference>
<gene>
    <name evidence="3" type="ORF">CSX01_13230</name>
</gene>
<dbReference type="InterPro" id="IPR051162">
    <property type="entry name" value="T4SS_component"/>
</dbReference>
<dbReference type="EMBL" id="PDYF01000077">
    <property type="protein sequence ID" value="PHU33832.1"/>
    <property type="molecule type" value="Genomic_DNA"/>
</dbReference>
<dbReference type="InterPro" id="IPR043964">
    <property type="entry name" value="P-loop_TraG"/>
</dbReference>
<feature type="coiled-coil region" evidence="1">
    <location>
        <begin position="317"/>
        <end position="375"/>
    </location>
</feature>
<dbReference type="InterPro" id="IPR027417">
    <property type="entry name" value="P-loop_NTPase"/>
</dbReference>
<evidence type="ECO:0000313" key="4">
    <source>
        <dbReference type="Proteomes" id="UP000225889"/>
    </source>
</evidence>
<comment type="caution">
    <text evidence="3">The sequence shown here is derived from an EMBL/GenBank/DDBJ whole genome shotgun (WGS) entry which is preliminary data.</text>
</comment>
<dbReference type="Pfam" id="PF19044">
    <property type="entry name" value="P-loop_TraG"/>
    <property type="match status" value="1"/>
</dbReference>
<reference evidence="3 4" key="2">
    <citation type="submission" date="2017-10" db="EMBL/GenBank/DDBJ databases">
        <authorList>
            <person name="Banno H."/>
            <person name="Chua N.-H."/>
        </authorList>
    </citation>
    <scope>NUCLEOTIDE SEQUENCE [LARGE SCALE GENOMIC DNA]</scope>
    <source>
        <strain evidence="3 4">JK626</strain>
    </source>
</reference>
<evidence type="ECO:0000259" key="2">
    <source>
        <dbReference type="Pfam" id="PF19044"/>
    </source>
</evidence>
<dbReference type="PANTHER" id="PTHR30121">
    <property type="entry name" value="UNCHARACTERIZED PROTEIN YJGR-RELATED"/>
    <property type="match status" value="1"/>
</dbReference>
<organism evidence="3 4">
    <name type="scientific">Pseudobutyrivibrio ruminis</name>
    <dbReference type="NCBI Taxonomy" id="46206"/>
    <lineage>
        <taxon>Bacteria</taxon>
        <taxon>Bacillati</taxon>
        <taxon>Bacillota</taxon>
        <taxon>Clostridia</taxon>
        <taxon>Lachnospirales</taxon>
        <taxon>Lachnospiraceae</taxon>
        <taxon>Pseudobutyrivibrio</taxon>
    </lineage>
</organism>
<protein>
    <recommendedName>
        <fullName evidence="2">TraG P-loop domain-containing protein</fullName>
    </recommendedName>
</protein>
<dbReference type="NCBIfam" id="NF045971">
    <property type="entry name" value="conju_CD1110"/>
    <property type="match status" value="1"/>
</dbReference>